<evidence type="ECO:0000313" key="2">
    <source>
        <dbReference type="Proteomes" id="UP000192285"/>
    </source>
</evidence>
<dbReference type="InterPro" id="IPR045657">
    <property type="entry name" value="DUF6392"/>
</dbReference>
<gene>
    <name evidence="1" type="ORF">B0W93_29825</name>
</gene>
<dbReference type="EMBL" id="MUMT01000046">
    <property type="protein sequence ID" value="OQZ49918.1"/>
    <property type="molecule type" value="Genomic_DNA"/>
</dbReference>
<comment type="caution">
    <text evidence="1">The sequence shown here is derived from an EMBL/GenBank/DDBJ whole genome shotgun (WGS) entry which is preliminary data.</text>
</comment>
<protein>
    <submittedName>
        <fullName evidence="1">Uncharacterized protein</fullName>
    </submittedName>
</protein>
<dbReference type="Pfam" id="PF19929">
    <property type="entry name" value="DUF6392"/>
    <property type="match status" value="1"/>
</dbReference>
<proteinExistence type="predicted"/>
<dbReference type="AlphaFoldDB" id="A0AB36L0Z8"/>
<organism evidence="1 2">
    <name type="scientific">Klebsiella pneumoniae subsp. pneumoniae</name>
    <dbReference type="NCBI Taxonomy" id="72407"/>
    <lineage>
        <taxon>Bacteria</taxon>
        <taxon>Pseudomonadati</taxon>
        <taxon>Pseudomonadota</taxon>
        <taxon>Gammaproteobacteria</taxon>
        <taxon>Enterobacterales</taxon>
        <taxon>Enterobacteriaceae</taxon>
        <taxon>Klebsiella/Raoultella group</taxon>
        <taxon>Klebsiella</taxon>
        <taxon>Klebsiella pneumoniae complex</taxon>
    </lineage>
</organism>
<name>A0AB36L0Z8_KLEPN</name>
<evidence type="ECO:0000313" key="1">
    <source>
        <dbReference type="EMBL" id="OQZ49918.1"/>
    </source>
</evidence>
<sequence>MSIDVETLVKQLGKPYQDIYEQGLVPYETKPSVTVSDDIYRLDMKREGIYLAFINDLEKT</sequence>
<accession>A0AB36L0Z8</accession>
<dbReference type="Proteomes" id="UP000192285">
    <property type="component" value="Unassembled WGS sequence"/>
</dbReference>
<reference evidence="1 2" key="1">
    <citation type="journal article" date="2017" name="Clin. Microbiol. Infect.">
        <title>Clonal or not clonal? Investigating hospital outbreaks of KPC-producing Klebsiella pneumoniae with whole-genome sequencing.</title>
        <authorList>
            <person name="Ruppe E."/>
            <person name="Olearo F."/>
            <person name="Pires D."/>
            <person name="Baud D."/>
            <person name="Renzi G."/>
            <person name="Cherkaoui A."/>
            <person name="Goldenberger D."/>
            <person name="Huttner A."/>
            <person name="Francois P."/>
            <person name="Harbarth S."/>
            <person name="Schrenzel J."/>
        </authorList>
    </citation>
    <scope>NUCLEOTIDE SEQUENCE [LARGE SCALE GENOMIC DNA]</scope>
    <source>
        <strain evidence="1 2">KPN_KPC_HUG_B2</strain>
    </source>
</reference>